<dbReference type="GO" id="GO:0006351">
    <property type="term" value="P:DNA-templated transcription"/>
    <property type="evidence" value="ECO:0007669"/>
    <property type="project" value="InterPro"/>
</dbReference>
<feature type="domain" description="Xylanolytic transcriptional activator regulatory" evidence="4">
    <location>
        <begin position="55"/>
        <end position="269"/>
    </location>
</feature>
<dbReference type="CDD" id="cd12148">
    <property type="entry name" value="fungal_TF_MHR"/>
    <property type="match status" value="2"/>
</dbReference>
<dbReference type="GO" id="GO:0003677">
    <property type="term" value="F:DNA binding"/>
    <property type="evidence" value="ECO:0007669"/>
    <property type="project" value="InterPro"/>
</dbReference>
<sequence length="596" mass="69009">MGPAIHTEGVQESQAPDHASPFHEDNTPFLLSHVGASYSIGTCRPSPVHIFRLWQIYLDRVNPLTKIVHIPTLQPYVTEAAVDQDRIPKNYQCLLCAISLMAAITLDERECRELLGMLRGILVQELMARTRHALLQFNLFENNDMAILQALVLFLISLDAHGDKQKARMFSHAVLFIAINMGYHQDGELFNLTPFETEMRRRIWWQILLQHANVTGMSQNIFQGNFSTKQPQNFNDVNLFPGSTRPIEPRDEPTEMGFVLIINRVMRFVMDSRRAVTNNDKFPMIQRFLKLEQGLQEIERRYIKASAGGVHELALAFRSIVSTNILNILDLSKERHEQGDVIFKPEYTTSQDTFVESDRVGYVYTCMDKYHFTCHAVLFIAINMGYHQDGELFNLTPFETEMRRRIWWQILLQHANVTGMSQNIFQGNFSTKQPQNFNDVNLFPGSTRPIEPRDEPTEMGFVLIINRVMRFVMDSRRAVTNNDKFPMIQRFLKLDQGLQEIERRYIKASAGGVHELALAFRSIVSTNILNILDLSKERHEQGDVIFKPEYTTSQDTFVESDRVGYVYTCMDKYHFTWFARQHFQRHVLVSLGSHVH</sequence>
<evidence type="ECO:0000256" key="3">
    <source>
        <dbReference type="SAM" id="MobiDB-lite"/>
    </source>
</evidence>
<dbReference type="Pfam" id="PF04082">
    <property type="entry name" value="Fungal_trans"/>
    <property type="match status" value="1"/>
</dbReference>
<dbReference type="VEuPathDB" id="FungiDB:FOMG_11435"/>
<keyword evidence="2" id="KW-0539">Nucleus</keyword>
<dbReference type="AlphaFoldDB" id="W9ZVG7"/>
<reference evidence="5" key="1">
    <citation type="submission" date="2012-04" db="EMBL/GenBank/DDBJ databases">
        <title>The Genome Sequence of Fusarium oxysporum melonis.</title>
        <authorList>
            <consortium name="The Broad Institute Genome Sequencing Platform"/>
            <person name="Ma L.-J."/>
            <person name="Gale L.R."/>
            <person name="Schwartz D.C."/>
            <person name="Zhou S."/>
            <person name="Corby-Kistler H."/>
            <person name="Young S.K."/>
            <person name="Zeng Q."/>
            <person name="Gargeya S."/>
            <person name="Fitzgerald M."/>
            <person name="Haas B."/>
            <person name="Abouelleil A."/>
            <person name="Alvarado L."/>
            <person name="Arachchi H.M."/>
            <person name="Berlin A."/>
            <person name="Brown A."/>
            <person name="Chapman S.B."/>
            <person name="Chen Z."/>
            <person name="Dunbar C."/>
            <person name="Freedman E."/>
            <person name="Gearin G."/>
            <person name="Goldberg J."/>
            <person name="Griggs A."/>
            <person name="Gujja S."/>
            <person name="Heiman D."/>
            <person name="Howarth C."/>
            <person name="Larson L."/>
            <person name="Lui A."/>
            <person name="MacDonald P.J.P."/>
            <person name="Montmayeur A."/>
            <person name="Murphy C."/>
            <person name="Neiman D."/>
            <person name="Pearson M."/>
            <person name="Priest M."/>
            <person name="Roberts A."/>
            <person name="Saif S."/>
            <person name="Shea T."/>
            <person name="Shenoy N."/>
            <person name="Sisk P."/>
            <person name="Stolte C."/>
            <person name="Sykes S."/>
            <person name="Wortman J."/>
            <person name="Nusbaum C."/>
            <person name="Birren B."/>
        </authorList>
    </citation>
    <scope>NUCLEOTIDE SEQUENCE</scope>
    <source>
        <strain evidence="5">26406</strain>
    </source>
</reference>
<reference evidence="5" key="2">
    <citation type="submission" date="2012-05" db="EMBL/GenBank/DDBJ databases">
        <title>Annotation of the Genome Sequence of Fusarium oxysporum f. sp. melonis 26406.</title>
        <authorList>
            <consortium name="The Broad Institute Genomics Platform"/>
            <person name="Ma L.-J."/>
            <person name="Corby-Kistler H."/>
            <person name="Broz K."/>
            <person name="Gale L.R."/>
            <person name="Jonkers W."/>
            <person name="O'Donnell K."/>
            <person name="Ploetz R."/>
            <person name="Steinberg C."/>
            <person name="Schwartz D.C."/>
            <person name="VanEtten H."/>
            <person name="Zhou S."/>
            <person name="Young S.K."/>
            <person name="Zeng Q."/>
            <person name="Gargeya S."/>
            <person name="Fitzgerald M."/>
            <person name="Abouelleil A."/>
            <person name="Alvarado L."/>
            <person name="Chapman S.B."/>
            <person name="Gainer-Dewar J."/>
            <person name="Goldberg J."/>
            <person name="Griggs A."/>
            <person name="Gujja S."/>
            <person name="Hansen M."/>
            <person name="Howarth C."/>
            <person name="Imamovic A."/>
            <person name="Ireland A."/>
            <person name="Larimer J."/>
            <person name="McCowan C."/>
            <person name="Murphy C."/>
            <person name="Pearson M."/>
            <person name="Poon T.W."/>
            <person name="Priest M."/>
            <person name="Roberts A."/>
            <person name="Saif S."/>
            <person name="Shea T."/>
            <person name="Sykes S."/>
            <person name="Wortman J."/>
            <person name="Nusbaum C."/>
            <person name="Birren B."/>
        </authorList>
    </citation>
    <scope>NUCLEOTIDE SEQUENCE</scope>
    <source>
        <strain evidence="5">26406</strain>
    </source>
</reference>
<dbReference type="GO" id="GO:0008270">
    <property type="term" value="F:zinc ion binding"/>
    <property type="evidence" value="ECO:0007669"/>
    <property type="project" value="InterPro"/>
</dbReference>
<dbReference type="GO" id="GO:0005634">
    <property type="term" value="C:nucleus"/>
    <property type="evidence" value="ECO:0007669"/>
    <property type="project" value="UniProtKB-SubCell"/>
</dbReference>
<evidence type="ECO:0000256" key="2">
    <source>
        <dbReference type="ARBA" id="ARBA00023242"/>
    </source>
</evidence>
<name>W9ZVG7_FUSOX</name>
<protein>
    <recommendedName>
        <fullName evidence="4">Xylanolytic transcriptional activator regulatory domain-containing protein</fullName>
    </recommendedName>
</protein>
<dbReference type="Proteomes" id="UP000030703">
    <property type="component" value="Unassembled WGS sequence"/>
</dbReference>
<accession>W9ZVG7</accession>
<evidence type="ECO:0000256" key="1">
    <source>
        <dbReference type="ARBA" id="ARBA00004123"/>
    </source>
</evidence>
<evidence type="ECO:0000313" key="5">
    <source>
        <dbReference type="EMBL" id="EXK32532.1"/>
    </source>
</evidence>
<dbReference type="HOGENOM" id="CLU_457852_0_0_1"/>
<dbReference type="InterPro" id="IPR007219">
    <property type="entry name" value="XnlR_reg_dom"/>
</dbReference>
<feature type="region of interest" description="Disordered" evidence="3">
    <location>
        <begin position="1"/>
        <end position="21"/>
    </location>
</feature>
<dbReference type="PANTHER" id="PTHR31001">
    <property type="entry name" value="UNCHARACTERIZED TRANSCRIPTIONAL REGULATORY PROTEIN"/>
    <property type="match status" value="1"/>
</dbReference>
<proteinExistence type="predicted"/>
<dbReference type="InterPro" id="IPR050613">
    <property type="entry name" value="Sec_Metabolite_Reg"/>
</dbReference>
<dbReference type="PANTHER" id="PTHR31001:SF85">
    <property type="entry name" value="ZN(II)2CYS6 TRANSCRIPTION FACTOR (EUROFUNG)"/>
    <property type="match status" value="1"/>
</dbReference>
<gene>
    <name evidence="5" type="ORF">FOMG_11435</name>
</gene>
<evidence type="ECO:0000259" key="4">
    <source>
        <dbReference type="Pfam" id="PF04082"/>
    </source>
</evidence>
<comment type="subcellular location">
    <subcellularLocation>
        <location evidence="1">Nucleus</location>
    </subcellularLocation>
</comment>
<dbReference type="EMBL" id="JH659337">
    <property type="protein sequence ID" value="EXK32532.1"/>
    <property type="molecule type" value="Genomic_DNA"/>
</dbReference>
<organism evidence="5">
    <name type="scientific">Fusarium oxysporum f. sp. melonis 26406</name>
    <dbReference type="NCBI Taxonomy" id="1089452"/>
    <lineage>
        <taxon>Eukaryota</taxon>
        <taxon>Fungi</taxon>
        <taxon>Dikarya</taxon>
        <taxon>Ascomycota</taxon>
        <taxon>Pezizomycotina</taxon>
        <taxon>Sordariomycetes</taxon>
        <taxon>Hypocreomycetidae</taxon>
        <taxon>Hypocreales</taxon>
        <taxon>Nectriaceae</taxon>
        <taxon>Fusarium</taxon>
        <taxon>Fusarium oxysporum species complex</taxon>
    </lineage>
</organism>
<dbReference type="OrthoDB" id="5019196at2759"/>